<dbReference type="GO" id="GO:0046872">
    <property type="term" value="F:metal ion binding"/>
    <property type="evidence" value="ECO:0007669"/>
    <property type="project" value="InterPro"/>
</dbReference>
<evidence type="ECO:0000313" key="3">
    <source>
        <dbReference type="Proteomes" id="UP000219514"/>
    </source>
</evidence>
<dbReference type="AlphaFoldDB" id="A0A285E5V5"/>
<reference evidence="2 3" key="1">
    <citation type="submission" date="2017-09" db="EMBL/GenBank/DDBJ databases">
        <authorList>
            <person name="Ehlers B."/>
            <person name="Leendertz F.H."/>
        </authorList>
    </citation>
    <scope>NUCLEOTIDE SEQUENCE [LARGE SCALE GENOMIC DNA]</scope>
    <source>
        <strain evidence="2 3">DSM 46844</strain>
    </source>
</reference>
<dbReference type="NCBIfam" id="TIGR03083">
    <property type="entry name" value="maleylpyruvate isomerase family mycothiol-dependent enzyme"/>
    <property type="match status" value="1"/>
</dbReference>
<dbReference type="InterPro" id="IPR024344">
    <property type="entry name" value="MDMPI_metal-binding"/>
</dbReference>
<dbReference type="NCBIfam" id="TIGR03086">
    <property type="entry name" value="TIGR03086 family metal-binding protein"/>
    <property type="match status" value="1"/>
</dbReference>
<protein>
    <submittedName>
        <fullName evidence="2">TIGR03086 family protein</fullName>
    </submittedName>
</protein>
<dbReference type="InterPro" id="IPR034660">
    <property type="entry name" value="DinB/YfiT-like"/>
</dbReference>
<evidence type="ECO:0000313" key="2">
    <source>
        <dbReference type="EMBL" id="SNX94488.1"/>
    </source>
</evidence>
<accession>A0A285E5V5</accession>
<dbReference type="RefSeq" id="WP_097203720.1">
    <property type="nucleotide sequence ID" value="NZ_JACHXB010000001.1"/>
</dbReference>
<dbReference type="EMBL" id="OBDO01000001">
    <property type="protein sequence ID" value="SNX94488.1"/>
    <property type="molecule type" value="Genomic_DNA"/>
</dbReference>
<dbReference type="SUPFAM" id="SSF109854">
    <property type="entry name" value="DinB/YfiT-like putative metalloenzymes"/>
    <property type="match status" value="1"/>
</dbReference>
<sequence>MHSALQRYLRELDQLTRVVEGTPAGRWDAPTPCPDWSARQLLGHLVDGQRHVVALATGDGPRAPMTDPAALGRLLGPEPRAGWRRARADTTAALVQVPPGSLVPTPFGEQPVEQVLGLALIEPLVHGWDLAVATGQDVVLDPEAVAATLPTVLALGDGLAATGMYRPARPAPGGASDAERLLAALGRDPRPAAAAGRPA</sequence>
<name>A0A285E5V5_9ACTN</name>
<feature type="domain" description="Mycothiol-dependent maleylpyruvate isomerase metal-binding" evidence="1">
    <location>
        <begin position="10"/>
        <end position="131"/>
    </location>
</feature>
<dbReference type="InterPro" id="IPR017520">
    <property type="entry name" value="CHP03086"/>
</dbReference>
<organism evidence="2 3">
    <name type="scientific">Geodermatophilus sabuli</name>
    <dbReference type="NCBI Taxonomy" id="1564158"/>
    <lineage>
        <taxon>Bacteria</taxon>
        <taxon>Bacillati</taxon>
        <taxon>Actinomycetota</taxon>
        <taxon>Actinomycetes</taxon>
        <taxon>Geodermatophilales</taxon>
        <taxon>Geodermatophilaceae</taxon>
        <taxon>Geodermatophilus</taxon>
    </lineage>
</organism>
<proteinExistence type="predicted"/>
<dbReference type="InterPro" id="IPR017517">
    <property type="entry name" value="Maleyloyr_isom"/>
</dbReference>
<dbReference type="Gene3D" id="1.20.120.450">
    <property type="entry name" value="dinb family like domain"/>
    <property type="match status" value="1"/>
</dbReference>
<evidence type="ECO:0000259" key="1">
    <source>
        <dbReference type="Pfam" id="PF11716"/>
    </source>
</evidence>
<dbReference type="OrthoDB" id="5185819at2"/>
<gene>
    <name evidence="2" type="ORF">SAMN06893097_101282</name>
</gene>
<keyword evidence="3" id="KW-1185">Reference proteome</keyword>
<dbReference type="Pfam" id="PF11716">
    <property type="entry name" value="MDMPI_N"/>
    <property type="match status" value="1"/>
</dbReference>
<dbReference type="Proteomes" id="UP000219514">
    <property type="component" value="Unassembled WGS sequence"/>
</dbReference>